<dbReference type="AlphaFoldDB" id="A0A2C6L0R0"/>
<sequence length="325" mass="37068">MLMAFYLQKERSSSGASRPLIDTDIPSSSATVSPWKSLPFVELERKGMDLGRHLAKKAGETSIEEQEKGERTRSFVSPKGFSTQGIHVGKIYERKPVLSSSPQDALPAYKPIGQLLDGPSLILQGSEEEASVYERLTLTALSHLPTGVLFLFDCSSLPSSIEEEEQGVEEDERKTEEKKKKKDGRVKEEREGRCPLSLKAQLHLRNQLRERFPRRPWIDVIAKADQLSLHQIDLAKKYLPPCLLLSTHSSSVSLLQVQLHARLLFIQLREILEKRAHLRQVEKYLQEKQTEAANEETEEKRITRILNRYSTRKRESSLSDTRKKA</sequence>
<feature type="region of interest" description="Disordered" evidence="1">
    <location>
        <begin position="162"/>
        <end position="192"/>
    </location>
</feature>
<accession>A0A2C6L0R0</accession>
<dbReference type="Gene3D" id="3.40.50.300">
    <property type="entry name" value="P-loop containing nucleotide triphosphate hydrolases"/>
    <property type="match status" value="1"/>
</dbReference>
<dbReference type="Proteomes" id="UP000221165">
    <property type="component" value="Unassembled WGS sequence"/>
</dbReference>
<dbReference type="GeneID" id="94427773"/>
<gene>
    <name evidence="3" type="ORF">CSUI_004370</name>
</gene>
<feature type="region of interest" description="Disordered" evidence="1">
    <location>
        <begin position="1"/>
        <end position="33"/>
    </location>
</feature>
<reference evidence="3 4" key="1">
    <citation type="journal article" date="2017" name="Int. J. Parasitol.">
        <title>The genome of the protozoan parasite Cystoisospora suis and a reverse vaccinology approach to identify vaccine candidates.</title>
        <authorList>
            <person name="Palmieri N."/>
            <person name="Shrestha A."/>
            <person name="Ruttkowski B."/>
            <person name="Beck T."/>
            <person name="Vogl C."/>
            <person name="Tomley F."/>
            <person name="Blake D.P."/>
            <person name="Joachim A."/>
        </authorList>
    </citation>
    <scope>NUCLEOTIDE SEQUENCE [LARGE SCALE GENOMIC DNA]</scope>
    <source>
        <strain evidence="3 4">Wien I</strain>
    </source>
</reference>
<dbReference type="RefSeq" id="XP_067923458.1">
    <property type="nucleotide sequence ID" value="XM_068064562.1"/>
</dbReference>
<dbReference type="VEuPathDB" id="ToxoDB:CSUI_004370"/>
<feature type="domain" description="Nucleolar GTP-binding protein 1 Rossman-fold" evidence="2">
    <location>
        <begin position="193"/>
        <end position="225"/>
    </location>
</feature>
<evidence type="ECO:0000259" key="2">
    <source>
        <dbReference type="Pfam" id="PF06858"/>
    </source>
</evidence>
<dbReference type="InterPro" id="IPR010674">
    <property type="entry name" value="NOG1_Rossman_fold_dom"/>
</dbReference>
<name>A0A2C6L0R0_9APIC</name>
<dbReference type="InterPro" id="IPR027417">
    <property type="entry name" value="P-loop_NTPase"/>
</dbReference>
<dbReference type="GO" id="GO:0005525">
    <property type="term" value="F:GTP binding"/>
    <property type="evidence" value="ECO:0007669"/>
    <property type="project" value="InterPro"/>
</dbReference>
<evidence type="ECO:0000256" key="1">
    <source>
        <dbReference type="SAM" id="MobiDB-lite"/>
    </source>
</evidence>
<organism evidence="3 4">
    <name type="scientific">Cystoisospora suis</name>
    <dbReference type="NCBI Taxonomy" id="483139"/>
    <lineage>
        <taxon>Eukaryota</taxon>
        <taxon>Sar</taxon>
        <taxon>Alveolata</taxon>
        <taxon>Apicomplexa</taxon>
        <taxon>Conoidasida</taxon>
        <taxon>Coccidia</taxon>
        <taxon>Eucoccidiorida</taxon>
        <taxon>Eimeriorina</taxon>
        <taxon>Sarcocystidae</taxon>
        <taxon>Cystoisospora</taxon>
    </lineage>
</organism>
<dbReference type="EMBL" id="MIGC01002024">
    <property type="protein sequence ID" value="PHJ21778.1"/>
    <property type="molecule type" value="Genomic_DNA"/>
</dbReference>
<keyword evidence="4" id="KW-1185">Reference proteome</keyword>
<dbReference type="OrthoDB" id="415015at2759"/>
<evidence type="ECO:0000313" key="3">
    <source>
        <dbReference type="EMBL" id="PHJ21778.1"/>
    </source>
</evidence>
<dbReference type="Pfam" id="PF06858">
    <property type="entry name" value="NOG1"/>
    <property type="match status" value="1"/>
</dbReference>
<evidence type="ECO:0000313" key="4">
    <source>
        <dbReference type="Proteomes" id="UP000221165"/>
    </source>
</evidence>
<dbReference type="PANTHER" id="PTHR45759">
    <property type="entry name" value="NUCLEOLAR GTP-BINDING PROTEIN 1"/>
    <property type="match status" value="1"/>
</dbReference>
<comment type="caution">
    <text evidence="3">The sequence shown here is derived from an EMBL/GenBank/DDBJ whole genome shotgun (WGS) entry which is preliminary data.</text>
</comment>
<protein>
    <submittedName>
        <fullName evidence="3">Nucleolar gtp-binding protein 1</fullName>
    </submittedName>
</protein>
<proteinExistence type="predicted"/>
<feature type="region of interest" description="Disordered" evidence="1">
    <location>
        <begin position="57"/>
        <end position="77"/>
    </location>
</feature>